<dbReference type="EMBL" id="AUSU01003455">
    <property type="protein sequence ID" value="EPS66829.1"/>
    <property type="molecule type" value="Genomic_DNA"/>
</dbReference>
<dbReference type="CDD" id="cd05904">
    <property type="entry name" value="4CL"/>
    <property type="match status" value="1"/>
</dbReference>
<evidence type="ECO:0000259" key="5">
    <source>
        <dbReference type="Pfam" id="PF00501"/>
    </source>
</evidence>
<dbReference type="GO" id="GO:0009698">
    <property type="term" value="P:phenylpropanoid metabolic process"/>
    <property type="evidence" value="ECO:0007669"/>
    <property type="project" value="UniProtKB-KW"/>
</dbReference>
<evidence type="ECO:0000259" key="6">
    <source>
        <dbReference type="Pfam" id="PF13193"/>
    </source>
</evidence>
<protein>
    <submittedName>
        <fullName evidence="7">Uncharacterized protein</fullName>
    </submittedName>
</protein>
<gene>
    <name evidence="7" type="ORF">M569_07946</name>
</gene>
<dbReference type="InterPro" id="IPR000873">
    <property type="entry name" value="AMP-dep_synth/lig_dom"/>
</dbReference>
<dbReference type="GO" id="GO:0016405">
    <property type="term" value="F:CoA-ligase activity"/>
    <property type="evidence" value="ECO:0007669"/>
    <property type="project" value="TreeGrafter"/>
</dbReference>
<keyword evidence="8" id="KW-1185">Reference proteome</keyword>
<dbReference type="SUPFAM" id="SSF56801">
    <property type="entry name" value="Acetyl-CoA synthetase-like"/>
    <property type="match status" value="1"/>
</dbReference>
<evidence type="ECO:0000256" key="4">
    <source>
        <dbReference type="ARBA" id="ARBA00023051"/>
    </source>
</evidence>
<dbReference type="Proteomes" id="UP000015453">
    <property type="component" value="Unassembled WGS sequence"/>
</dbReference>
<dbReference type="InterPro" id="IPR042099">
    <property type="entry name" value="ANL_N_sf"/>
</dbReference>
<dbReference type="PROSITE" id="PS00455">
    <property type="entry name" value="AMP_BINDING"/>
    <property type="match status" value="1"/>
</dbReference>
<comment type="similarity">
    <text evidence="2">Belongs to the ATP-dependent AMP-binding enzyme family.</text>
</comment>
<evidence type="ECO:0000256" key="1">
    <source>
        <dbReference type="ARBA" id="ARBA00004930"/>
    </source>
</evidence>
<evidence type="ECO:0000313" key="8">
    <source>
        <dbReference type="Proteomes" id="UP000015453"/>
    </source>
</evidence>
<dbReference type="AlphaFoldDB" id="S8CIM6"/>
<dbReference type="PANTHER" id="PTHR24096">
    <property type="entry name" value="LONG-CHAIN-FATTY-ACID--COA LIGASE"/>
    <property type="match status" value="1"/>
</dbReference>
<dbReference type="PANTHER" id="PTHR24096:SF251">
    <property type="entry name" value="4-COUMARATE--COA LIGASE-LIKE 9"/>
    <property type="match status" value="1"/>
</dbReference>
<dbReference type="OrthoDB" id="10253869at2759"/>
<sequence>AVEGIDRRNGYCQRTGIYHSLRPPVPLPPLSNPISVVSYVVALLRSPTTPAGLSSADFLIDAATGRRLDFSTFLRQVDCLSSSLRRRSISKNDVVFVLSPPSLQIPVLYFSLLSSGAVASPSNPLSSPSEVAHQIQFCRPKIAFTTAALSAKLPPHVPFVLLDSPEFRSMLQSGDSVAENDVVVNQSDPAAILYSSGTTGNVKGVLLTHRNLIAMTGKSYFNELYEEVKKAQEQEADPDRTQPVALFTLPLFHVFGFSMLLRAAALGHGAVVMERFDFANMLEAVERYRVTYVPVTPTLVVAMTKSDLTARYDLSSLQCLACGGAPLGKAAAEGFRAKFPDVQILQGYGLTETAGGVTRSIGAEEASRYGSAGRLEELVEAKIVNPETGESLPPGRRGELWLRGASVMKGYVRNEAATASALDSDGWLKTGDLCYFDSDGFLYIVDRLKELIKYKGYQVPPAELEQLLLSIPQIAEAAVVPYPDEEAGEIPVAFVVRKPGNSISAAQVMELVAGQVSPYKKIRRVSFVDAIPKTPAGKILRRELVQVALS</sequence>
<feature type="non-terminal residue" evidence="7">
    <location>
        <position position="1"/>
    </location>
</feature>
<dbReference type="UniPathway" id="UPA00372">
    <property type="reaction ID" value="UER00547"/>
</dbReference>
<dbReference type="InterPro" id="IPR025110">
    <property type="entry name" value="AMP-bd_C"/>
</dbReference>
<name>S8CIM6_9LAMI</name>
<dbReference type="Pfam" id="PF00501">
    <property type="entry name" value="AMP-binding"/>
    <property type="match status" value="1"/>
</dbReference>
<evidence type="ECO:0000256" key="2">
    <source>
        <dbReference type="ARBA" id="ARBA00006432"/>
    </source>
</evidence>
<feature type="domain" description="AMP-binding enzyme C-terminal" evidence="6">
    <location>
        <begin position="463"/>
        <end position="538"/>
    </location>
</feature>
<dbReference type="InterPro" id="IPR045851">
    <property type="entry name" value="AMP-bd_C_sf"/>
</dbReference>
<feature type="domain" description="AMP-dependent synthetase/ligase" evidence="5">
    <location>
        <begin position="59"/>
        <end position="411"/>
    </location>
</feature>
<dbReference type="Gene3D" id="3.30.300.30">
    <property type="match status" value="1"/>
</dbReference>
<evidence type="ECO:0000313" key="7">
    <source>
        <dbReference type="EMBL" id="EPS66829.1"/>
    </source>
</evidence>
<keyword evidence="3" id="KW-0436">Ligase</keyword>
<comment type="caution">
    <text evidence="7">The sequence shown here is derived from an EMBL/GenBank/DDBJ whole genome shotgun (WGS) entry which is preliminary data.</text>
</comment>
<keyword evidence="4" id="KW-0587">Phenylpropanoid metabolism</keyword>
<feature type="non-terminal residue" evidence="7">
    <location>
        <position position="550"/>
    </location>
</feature>
<organism evidence="7 8">
    <name type="scientific">Genlisea aurea</name>
    <dbReference type="NCBI Taxonomy" id="192259"/>
    <lineage>
        <taxon>Eukaryota</taxon>
        <taxon>Viridiplantae</taxon>
        <taxon>Streptophyta</taxon>
        <taxon>Embryophyta</taxon>
        <taxon>Tracheophyta</taxon>
        <taxon>Spermatophyta</taxon>
        <taxon>Magnoliopsida</taxon>
        <taxon>eudicotyledons</taxon>
        <taxon>Gunneridae</taxon>
        <taxon>Pentapetalae</taxon>
        <taxon>asterids</taxon>
        <taxon>lamiids</taxon>
        <taxon>Lamiales</taxon>
        <taxon>Lentibulariaceae</taxon>
        <taxon>Genlisea</taxon>
    </lineage>
</organism>
<dbReference type="FunFam" id="3.30.300.30:FF:000007">
    <property type="entry name" value="4-coumarate--CoA ligase 2"/>
    <property type="match status" value="1"/>
</dbReference>
<comment type="pathway">
    <text evidence="1">Phytoalexin biosynthesis; 3,4',5-trihydroxystilbene biosynthesis; 3,4',5-trihydroxystilbene from trans-4-coumarate: step 1/2.</text>
</comment>
<accession>S8CIM6</accession>
<evidence type="ECO:0000256" key="3">
    <source>
        <dbReference type="ARBA" id="ARBA00022598"/>
    </source>
</evidence>
<reference evidence="7 8" key="1">
    <citation type="journal article" date="2013" name="BMC Genomics">
        <title>The miniature genome of a carnivorous plant Genlisea aurea contains a low number of genes and short non-coding sequences.</title>
        <authorList>
            <person name="Leushkin E.V."/>
            <person name="Sutormin R.A."/>
            <person name="Nabieva E.R."/>
            <person name="Penin A.A."/>
            <person name="Kondrashov A.S."/>
            <person name="Logacheva M.D."/>
        </authorList>
    </citation>
    <scope>NUCLEOTIDE SEQUENCE [LARGE SCALE GENOMIC DNA]</scope>
</reference>
<dbReference type="Gene3D" id="3.40.50.12780">
    <property type="entry name" value="N-terminal domain of ligase-like"/>
    <property type="match status" value="1"/>
</dbReference>
<proteinExistence type="inferred from homology"/>
<dbReference type="InterPro" id="IPR020845">
    <property type="entry name" value="AMP-binding_CS"/>
</dbReference>
<dbReference type="Pfam" id="PF13193">
    <property type="entry name" value="AMP-binding_C"/>
    <property type="match status" value="1"/>
</dbReference>